<feature type="coiled-coil region" evidence="1">
    <location>
        <begin position="47"/>
        <end position="74"/>
    </location>
</feature>
<evidence type="ECO:0000313" key="2">
    <source>
        <dbReference type="EMBL" id="PWB01807.1"/>
    </source>
</evidence>
<sequence>MFITPKLPSKPIQPYIKHSRYADDISDNDTDALQDRIDRLECQLDDCDIMSERYDRIQDEIDRLQDRLDEIEYDHDIYDDVEDTLDLYHDLDDDDW</sequence>
<protein>
    <submittedName>
        <fullName evidence="2">Uncharacterized protein</fullName>
    </submittedName>
</protein>
<name>A0A2V1IPI2_9BACT</name>
<accession>A0A2V1IPI2</accession>
<dbReference type="Proteomes" id="UP000244905">
    <property type="component" value="Unassembled WGS sequence"/>
</dbReference>
<dbReference type="AlphaFoldDB" id="A0A2V1IPI2"/>
<keyword evidence="1" id="KW-0175">Coiled coil</keyword>
<dbReference type="RefSeq" id="WP_107032530.1">
    <property type="nucleotide sequence ID" value="NZ_CAJSYL010000008.1"/>
</dbReference>
<evidence type="ECO:0000256" key="1">
    <source>
        <dbReference type="SAM" id="Coils"/>
    </source>
</evidence>
<proteinExistence type="predicted"/>
<keyword evidence="3" id="KW-1185">Reference proteome</keyword>
<evidence type="ECO:0000313" key="3">
    <source>
        <dbReference type="Proteomes" id="UP000244905"/>
    </source>
</evidence>
<gene>
    <name evidence="2" type="ORF">C5O23_08540</name>
</gene>
<comment type="caution">
    <text evidence="2">The sequence shown here is derived from an EMBL/GenBank/DDBJ whole genome shotgun (WGS) entry which is preliminary data.</text>
</comment>
<organism evidence="2 3">
    <name type="scientific">Duncaniella muris</name>
    <dbReference type="NCBI Taxonomy" id="2094150"/>
    <lineage>
        <taxon>Bacteria</taxon>
        <taxon>Pseudomonadati</taxon>
        <taxon>Bacteroidota</taxon>
        <taxon>Bacteroidia</taxon>
        <taxon>Bacteroidales</taxon>
        <taxon>Muribaculaceae</taxon>
        <taxon>Duncaniella</taxon>
    </lineage>
</organism>
<reference evidence="3" key="1">
    <citation type="submission" date="2018-02" db="EMBL/GenBank/DDBJ databases">
        <authorList>
            <person name="Clavel T."/>
            <person name="Strowig T."/>
        </authorList>
    </citation>
    <scope>NUCLEOTIDE SEQUENCE [LARGE SCALE GENOMIC DNA]</scope>
    <source>
        <strain evidence="3">DSM 103720</strain>
    </source>
</reference>
<dbReference type="GeneID" id="82526392"/>
<dbReference type="EMBL" id="PUEC01000018">
    <property type="protein sequence ID" value="PWB01807.1"/>
    <property type="molecule type" value="Genomic_DNA"/>
</dbReference>